<organism evidence="2 3">
    <name type="scientific">Cylindrotheca closterium</name>
    <dbReference type="NCBI Taxonomy" id="2856"/>
    <lineage>
        <taxon>Eukaryota</taxon>
        <taxon>Sar</taxon>
        <taxon>Stramenopiles</taxon>
        <taxon>Ochrophyta</taxon>
        <taxon>Bacillariophyta</taxon>
        <taxon>Bacillariophyceae</taxon>
        <taxon>Bacillariophycidae</taxon>
        <taxon>Bacillariales</taxon>
        <taxon>Bacillariaceae</taxon>
        <taxon>Cylindrotheca</taxon>
    </lineage>
</organism>
<reference evidence="2" key="1">
    <citation type="submission" date="2023-08" db="EMBL/GenBank/DDBJ databases">
        <authorList>
            <person name="Audoor S."/>
            <person name="Bilcke G."/>
        </authorList>
    </citation>
    <scope>NUCLEOTIDE SEQUENCE</scope>
</reference>
<proteinExistence type="predicted"/>
<dbReference type="Pfam" id="PF13306">
    <property type="entry name" value="LRR_5"/>
    <property type="match status" value="1"/>
</dbReference>
<dbReference type="AlphaFoldDB" id="A0AAD2FSY7"/>
<dbReference type="InterPro" id="IPR032675">
    <property type="entry name" value="LRR_dom_sf"/>
</dbReference>
<dbReference type="SUPFAM" id="SSF52058">
    <property type="entry name" value="L domain-like"/>
    <property type="match status" value="1"/>
</dbReference>
<sequence>MDSNSTPKRRRINNPEYSHQGKLHAAEQSVTVPLDVIILMPSAFFQYRNIIEIDLPETLRTIRKNAFYRCISLTGISIPPFVEDIDDGAFQHCTSLMGVELPDTTRSLNLEKEIFKGCKALVNISFPPNIFITGYDVCKRCDSLFKFPEPARDDYGDLKSFLYERFKNLPVHKACYHARSTTVDHLLAAIGSDRGYPNYPIDVYEMGPMHVVASSAILRIDLMETLIDKYEMRRLHDKDGHGKTAMDYLLANRASKSAEMIKMVLKRTFKPFGWTGWGLEKWQSVLCAEIESKSWDGNFDSRRECLRELAKKVSTYGKVEMSSLLELALWKVEMNQGDSDRDSSRMTCGSNVVIGNVFGYISDDSTTATASSTINFMGWYLEWLEGVFQESDSSSDESESSLSVDDDASSSSEEEVFTAFEDSVEEVASSSSADEYDY</sequence>
<evidence type="ECO:0000313" key="3">
    <source>
        <dbReference type="Proteomes" id="UP001295423"/>
    </source>
</evidence>
<evidence type="ECO:0000256" key="1">
    <source>
        <dbReference type="SAM" id="MobiDB-lite"/>
    </source>
</evidence>
<feature type="region of interest" description="Disordered" evidence="1">
    <location>
        <begin position="1"/>
        <end position="20"/>
    </location>
</feature>
<dbReference type="Proteomes" id="UP001295423">
    <property type="component" value="Unassembled WGS sequence"/>
</dbReference>
<evidence type="ECO:0000313" key="2">
    <source>
        <dbReference type="EMBL" id="CAJ1952370.1"/>
    </source>
</evidence>
<keyword evidence="3" id="KW-1185">Reference proteome</keyword>
<dbReference type="EMBL" id="CAKOGP040001803">
    <property type="protein sequence ID" value="CAJ1952370.1"/>
    <property type="molecule type" value="Genomic_DNA"/>
</dbReference>
<name>A0AAD2FSY7_9STRA</name>
<accession>A0AAD2FSY7</accession>
<comment type="caution">
    <text evidence="2">The sequence shown here is derived from an EMBL/GenBank/DDBJ whole genome shotgun (WGS) entry which is preliminary data.</text>
</comment>
<dbReference type="PANTHER" id="PTHR45661:SF3">
    <property type="entry name" value="IG-LIKE DOMAIN-CONTAINING PROTEIN"/>
    <property type="match status" value="1"/>
</dbReference>
<protein>
    <submittedName>
        <fullName evidence="2">Uncharacterized protein</fullName>
    </submittedName>
</protein>
<gene>
    <name evidence="2" type="ORF">CYCCA115_LOCUS13519</name>
</gene>
<feature type="compositionally biased region" description="Low complexity" evidence="1">
    <location>
        <begin position="426"/>
        <end position="438"/>
    </location>
</feature>
<dbReference type="Gene3D" id="3.80.10.10">
    <property type="entry name" value="Ribonuclease Inhibitor"/>
    <property type="match status" value="1"/>
</dbReference>
<feature type="compositionally biased region" description="Acidic residues" evidence="1">
    <location>
        <begin position="393"/>
        <end position="416"/>
    </location>
</feature>
<dbReference type="InterPro" id="IPR053139">
    <property type="entry name" value="Surface_bspA-like"/>
</dbReference>
<feature type="region of interest" description="Disordered" evidence="1">
    <location>
        <begin position="391"/>
        <end position="438"/>
    </location>
</feature>
<dbReference type="InterPro" id="IPR026906">
    <property type="entry name" value="LRR_5"/>
</dbReference>
<dbReference type="PANTHER" id="PTHR45661">
    <property type="entry name" value="SURFACE ANTIGEN"/>
    <property type="match status" value="1"/>
</dbReference>